<dbReference type="EMBL" id="CM000880">
    <property type="protein sequence ID" value="KQK16743.2"/>
    <property type="molecule type" value="Genomic_DNA"/>
</dbReference>
<feature type="non-terminal residue" evidence="3">
    <location>
        <position position="730"/>
    </location>
</feature>
<dbReference type="OrthoDB" id="662777at2759"/>
<evidence type="ECO:0000313" key="5">
    <source>
        <dbReference type="Proteomes" id="UP000008810"/>
    </source>
</evidence>
<keyword evidence="1" id="KW-0472">Membrane</keyword>
<reference evidence="4" key="3">
    <citation type="submission" date="2018-08" db="UniProtKB">
        <authorList>
            <consortium name="EnsemblPlants"/>
        </authorList>
    </citation>
    <scope>IDENTIFICATION</scope>
    <source>
        <strain evidence="4">cv. Bd21</strain>
    </source>
</reference>
<accession>A0A0Q3H198</accession>
<dbReference type="PANTHER" id="PTHR31325">
    <property type="entry name" value="OS01G0798800 PROTEIN-RELATED"/>
    <property type="match status" value="1"/>
</dbReference>
<gene>
    <name evidence="3" type="ORF">BRADI_1g30317v3</name>
</gene>
<dbReference type="STRING" id="15368.A0A0Q3H198"/>
<name>A0A0Q3H198_BRADI</name>
<proteinExistence type="predicted"/>
<reference evidence="3 4" key="1">
    <citation type="journal article" date="2010" name="Nature">
        <title>Genome sequencing and analysis of the model grass Brachypodium distachyon.</title>
        <authorList>
            <consortium name="International Brachypodium Initiative"/>
        </authorList>
    </citation>
    <scope>NUCLEOTIDE SEQUENCE [LARGE SCALE GENOMIC DNA]</scope>
    <source>
        <strain evidence="3 4">Bd21</strain>
    </source>
</reference>
<evidence type="ECO:0000256" key="1">
    <source>
        <dbReference type="SAM" id="Phobius"/>
    </source>
</evidence>
<feature type="transmembrane region" description="Helical" evidence="1">
    <location>
        <begin position="52"/>
        <end position="72"/>
    </location>
</feature>
<keyword evidence="1" id="KW-1133">Transmembrane helix</keyword>
<dbReference type="Pfam" id="PF04578">
    <property type="entry name" value="DUF594"/>
    <property type="match status" value="1"/>
</dbReference>
<dbReference type="Gramene" id="KQK16743">
    <property type="protein sequence ID" value="KQK16743"/>
    <property type="gene ID" value="BRADI_1g30317v3"/>
</dbReference>
<dbReference type="ExpressionAtlas" id="A0A0Q3H198">
    <property type="expression patterns" value="baseline"/>
</dbReference>
<feature type="transmembrane region" description="Helical" evidence="1">
    <location>
        <begin position="359"/>
        <end position="385"/>
    </location>
</feature>
<reference evidence="3" key="2">
    <citation type="submission" date="2017-06" db="EMBL/GenBank/DDBJ databases">
        <title>WGS assembly of Brachypodium distachyon.</title>
        <authorList>
            <consortium name="The International Brachypodium Initiative"/>
            <person name="Lucas S."/>
            <person name="Harmon-Smith M."/>
            <person name="Lail K."/>
            <person name="Tice H."/>
            <person name="Grimwood J."/>
            <person name="Bruce D."/>
            <person name="Barry K."/>
            <person name="Shu S."/>
            <person name="Lindquist E."/>
            <person name="Wang M."/>
            <person name="Pitluck S."/>
            <person name="Vogel J.P."/>
            <person name="Garvin D.F."/>
            <person name="Mockler T.C."/>
            <person name="Schmutz J."/>
            <person name="Rokhsar D."/>
            <person name="Bevan M.W."/>
        </authorList>
    </citation>
    <scope>NUCLEOTIDE SEQUENCE</scope>
    <source>
        <strain evidence="3">Bd21</strain>
    </source>
</reference>
<dbReference type="InterPro" id="IPR025315">
    <property type="entry name" value="DUF4220"/>
</dbReference>
<dbReference type="Proteomes" id="UP000008810">
    <property type="component" value="Chromosome 1"/>
</dbReference>
<feature type="domain" description="DUF4220" evidence="2">
    <location>
        <begin position="81"/>
        <end position="432"/>
    </location>
</feature>
<feature type="transmembrane region" description="Helical" evidence="1">
    <location>
        <begin position="21"/>
        <end position="40"/>
    </location>
</feature>
<dbReference type="AlphaFoldDB" id="A0A0Q3H198"/>
<protein>
    <recommendedName>
        <fullName evidence="2">DUF4220 domain-containing protein</fullName>
    </recommendedName>
</protein>
<dbReference type="InParanoid" id="A0A0Q3H198"/>
<evidence type="ECO:0000259" key="2">
    <source>
        <dbReference type="Pfam" id="PF13968"/>
    </source>
</evidence>
<dbReference type="Pfam" id="PF13968">
    <property type="entry name" value="DUF4220"/>
    <property type="match status" value="1"/>
</dbReference>
<evidence type="ECO:0000313" key="4">
    <source>
        <dbReference type="EnsemblPlants" id="KQK16743"/>
    </source>
</evidence>
<dbReference type="EnsemblPlants" id="KQK16743">
    <property type="protein sequence ID" value="KQK16743"/>
    <property type="gene ID" value="BRADI_1g30317v3"/>
</dbReference>
<dbReference type="InterPro" id="IPR007658">
    <property type="entry name" value="DUF594"/>
</dbReference>
<keyword evidence="1" id="KW-0812">Transmembrane</keyword>
<sequence length="730" mass="83208">MAHNVGPLLGRRRISHLQYMISHLRHLIFFTGFSQPAISLPVAEQLWNQWEIQSLVLVSFSLQVFLLFFPAIRKRRHSSIAYLLADYVATFTLGRLTLHLDEPRHQLLLFWTPFLLLHLGGQETIAALSTEDSLLWKRHLLSLVSQVLLAIYIVTKSWHVVSNKHLMAPMVLMFISGTIKYAERTWALMAAGSAMTPGSSSTLSDYVLNVEGSVLDDAQSYFQRLHDYLSATDHKGRIDYQGLVEVAGKGVRICLDFLTDMTPFLMWHKGNIIDRSIKKFQDLKKQEHRHKIAYKLAEIQLSLIYDFMYTKYGVLQYHLNMVTSGIQRFVTFGTTTVALGLFLKADLEGHFSNDVRADVVVSYILLGGAVALDLSSIFLVLSSYWPYLPGRNPFGKDAGFPGKRLMFSLTTRLVYPMRKSFWSGQMSQYNLIGECIHEKEANLLVKVLLKVGLMSDVKTVQVSPELKEFVFRKLLDTGATRHVNEYWKWDSSAFTGQWARWALEKTQEGKSVDQSVLNLEGRRNHRCAMDKDSTTVPYRNMSLHMSDYIMYLVGKCGVKSGSNGHFELGKLRRDVRKAISDRSHFSRGRLEQSKVVMYGYEGRGFFTSRASAAAKELRKITDPSDRWEIIATVWAEMLCYLSQNCEAVFHIKSLSTGGEFITHVRILSIILGIPFLREAWLTTAANGKPIRGEDAILQEQPREDLALWLSMCLPNLEGRKAWVRANELRP</sequence>
<evidence type="ECO:0000313" key="3">
    <source>
        <dbReference type="EMBL" id="KQK16743.2"/>
    </source>
</evidence>
<organism evidence="3">
    <name type="scientific">Brachypodium distachyon</name>
    <name type="common">Purple false brome</name>
    <name type="synonym">Trachynia distachya</name>
    <dbReference type="NCBI Taxonomy" id="15368"/>
    <lineage>
        <taxon>Eukaryota</taxon>
        <taxon>Viridiplantae</taxon>
        <taxon>Streptophyta</taxon>
        <taxon>Embryophyta</taxon>
        <taxon>Tracheophyta</taxon>
        <taxon>Spermatophyta</taxon>
        <taxon>Magnoliopsida</taxon>
        <taxon>Liliopsida</taxon>
        <taxon>Poales</taxon>
        <taxon>Poaceae</taxon>
        <taxon>BOP clade</taxon>
        <taxon>Pooideae</taxon>
        <taxon>Stipodae</taxon>
        <taxon>Brachypodieae</taxon>
        <taxon>Brachypodium</taxon>
    </lineage>
</organism>
<keyword evidence="5" id="KW-1185">Reference proteome</keyword>
<dbReference type="FunCoup" id="A0A0Q3H198">
    <property type="interactions" value="2"/>
</dbReference>